<dbReference type="GO" id="GO:0008962">
    <property type="term" value="F:phosphatidylglycerophosphatase activity"/>
    <property type="evidence" value="ECO:0007669"/>
    <property type="project" value="UniProtKB-EC"/>
</dbReference>
<dbReference type="UniPathway" id="UPA00084">
    <property type="reaction ID" value="UER00504"/>
</dbReference>
<feature type="transmembrane region" description="Helical" evidence="2">
    <location>
        <begin position="53"/>
        <end position="72"/>
    </location>
</feature>
<dbReference type="PIRSF" id="PIRSF006162">
    <property type="entry name" value="PgpA"/>
    <property type="match status" value="1"/>
</dbReference>
<dbReference type="InterPro" id="IPR036681">
    <property type="entry name" value="PgpA-like_sf"/>
</dbReference>
<keyword evidence="1" id="KW-0479">Metal-binding</keyword>
<accession>A0A1F6TI44</accession>
<reference evidence="4 5" key="1">
    <citation type="journal article" date="2016" name="Nat. Commun.">
        <title>Thousands of microbial genomes shed light on interconnected biogeochemical processes in an aquifer system.</title>
        <authorList>
            <person name="Anantharaman K."/>
            <person name="Brown C.T."/>
            <person name="Hug L.A."/>
            <person name="Sharon I."/>
            <person name="Castelle C.J."/>
            <person name="Probst A.J."/>
            <person name="Thomas B.C."/>
            <person name="Singh A."/>
            <person name="Wilkins M.J."/>
            <person name="Karaoz U."/>
            <person name="Brodie E.L."/>
            <person name="Williams K.H."/>
            <person name="Hubbard S.S."/>
            <person name="Banfield J.F."/>
        </authorList>
    </citation>
    <scope>NUCLEOTIDE SEQUENCE [LARGE SCALE GENOMIC DNA]</scope>
</reference>
<keyword evidence="1" id="KW-0442">Lipid degradation</keyword>
<dbReference type="GO" id="GO:0005886">
    <property type="term" value="C:plasma membrane"/>
    <property type="evidence" value="ECO:0007669"/>
    <property type="project" value="UniProtKB-SubCell"/>
</dbReference>
<feature type="transmembrane region" description="Helical" evidence="2">
    <location>
        <begin position="135"/>
        <end position="161"/>
    </location>
</feature>
<dbReference type="InterPro" id="IPR007686">
    <property type="entry name" value="YutG/PgpA"/>
</dbReference>
<gene>
    <name evidence="4" type="ORF">A2150_01560</name>
</gene>
<keyword evidence="1 2" id="KW-0812">Transmembrane</keyword>
<comment type="pathway">
    <text evidence="1">Phospholipid metabolism; phosphatidylglycerol biosynthesis; phosphatidylglycerol from CDP-diacylglycerol: step 2/2.</text>
</comment>
<evidence type="ECO:0000256" key="1">
    <source>
        <dbReference type="PIRNR" id="PIRNR006162"/>
    </source>
</evidence>
<protein>
    <recommendedName>
        <fullName evidence="1">Phosphatidylglycerophosphatase A</fullName>
        <ecNumber evidence="1">3.1.3.27</ecNumber>
    </recommendedName>
    <alternativeName>
        <fullName evidence="1">Phosphatidylglycerolphosphate phosphatase A</fullName>
    </alternativeName>
</protein>
<dbReference type="CDD" id="cd06971">
    <property type="entry name" value="PgpA"/>
    <property type="match status" value="1"/>
</dbReference>
<keyword evidence="2" id="KW-1133">Transmembrane helix</keyword>
<dbReference type="GO" id="GO:0046872">
    <property type="term" value="F:metal ion binding"/>
    <property type="evidence" value="ECO:0007669"/>
    <property type="project" value="UniProtKB-KW"/>
</dbReference>
<name>A0A1F6TI44_9PROT</name>
<dbReference type="STRING" id="1817758.A2150_01560"/>
<keyword evidence="1" id="KW-0378">Hydrolase</keyword>
<evidence type="ECO:0000259" key="3">
    <source>
        <dbReference type="Pfam" id="PF04608"/>
    </source>
</evidence>
<dbReference type="PANTHER" id="PTHR36305">
    <property type="entry name" value="PHOSPHATIDYLGLYCEROPHOSPHATASE A"/>
    <property type="match status" value="1"/>
</dbReference>
<dbReference type="AlphaFoldDB" id="A0A1F6TI44"/>
<dbReference type="GO" id="GO:0006655">
    <property type="term" value="P:phosphatidylglycerol biosynthetic process"/>
    <property type="evidence" value="ECO:0007669"/>
    <property type="project" value="UniProtKB-UniPathway"/>
</dbReference>
<keyword evidence="1" id="KW-1208">Phospholipid metabolism</keyword>
<proteinExistence type="predicted"/>
<sequence length="164" mass="17610">MTTRAAPTFRSLARTPAHFVAFGFGAGLAPKAPGTVGSLMALPLYLFVQTLPAAGYALTVAVLFIAGIGVCAKTERDLGVHDHPGIVWDEIVGMLATLFLAPAGWVWVAVGFGLFRLFDIWKPFPINWLNRRVAGGLGIMLDDLVAALFAALTLQGLHYLWTMN</sequence>
<keyword evidence="1" id="KW-1003">Cell membrane</keyword>
<dbReference type="GO" id="GO:0009395">
    <property type="term" value="P:phospholipid catabolic process"/>
    <property type="evidence" value="ECO:0007669"/>
    <property type="project" value="UniProtKB-KW"/>
</dbReference>
<dbReference type="SUPFAM" id="SSF101307">
    <property type="entry name" value="YutG-like"/>
    <property type="match status" value="1"/>
</dbReference>
<feature type="domain" description="YutG/PgpA" evidence="3">
    <location>
        <begin position="20"/>
        <end position="158"/>
    </location>
</feature>
<dbReference type="InterPro" id="IPR026037">
    <property type="entry name" value="PgpA"/>
</dbReference>
<keyword evidence="1" id="KW-0460">Magnesium</keyword>
<comment type="cofactor">
    <cofactor evidence="1">
        <name>Mg(2+)</name>
        <dbReference type="ChEBI" id="CHEBI:18420"/>
    </cofactor>
</comment>
<organism evidence="4 5">
    <name type="scientific">Candidatus Muproteobacteria bacterium RBG_16_64_11</name>
    <dbReference type="NCBI Taxonomy" id="1817758"/>
    <lineage>
        <taxon>Bacteria</taxon>
        <taxon>Pseudomonadati</taxon>
        <taxon>Pseudomonadota</taxon>
        <taxon>Candidatus Muproteobacteria</taxon>
    </lineage>
</organism>
<keyword evidence="1" id="KW-0443">Lipid metabolism</keyword>
<evidence type="ECO:0000313" key="5">
    <source>
        <dbReference type="Proteomes" id="UP000177925"/>
    </source>
</evidence>
<comment type="catalytic activity">
    <reaction evidence="1">
        <text>a 1,2-diacyl-sn-glycero-3-phospho-(1'-sn-glycero-3'-phosphate) + H2O = a 1,2-diacyl-sn-glycero-3-phospho-(1'-sn-glycerol) + phosphate</text>
        <dbReference type="Rhea" id="RHEA:33751"/>
        <dbReference type="ChEBI" id="CHEBI:15377"/>
        <dbReference type="ChEBI" id="CHEBI:43474"/>
        <dbReference type="ChEBI" id="CHEBI:60110"/>
        <dbReference type="ChEBI" id="CHEBI:64716"/>
        <dbReference type="EC" id="3.1.3.27"/>
    </reaction>
</comment>
<dbReference type="PANTHER" id="PTHR36305:SF1">
    <property type="entry name" value="PHOSPHATIDYLGLYCEROPHOSPHATASE A"/>
    <property type="match status" value="1"/>
</dbReference>
<comment type="subcellular location">
    <subcellularLocation>
        <location evidence="1">Cell inner membrane</location>
        <topology evidence="1">Multi-pass membrane protein</topology>
    </subcellularLocation>
</comment>
<evidence type="ECO:0000313" key="4">
    <source>
        <dbReference type="EMBL" id="OGI44745.1"/>
    </source>
</evidence>
<evidence type="ECO:0000256" key="2">
    <source>
        <dbReference type="SAM" id="Phobius"/>
    </source>
</evidence>
<keyword evidence="1" id="KW-0595">Phospholipid degradation</keyword>
<comment type="caution">
    <text evidence="4">The sequence shown here is derived from an EMBL/GenBank/DDBJ whole genome shotgun (WGS) entry which is preliminary data.</text>
</comment>
<keyword evidence="1" id="KW-0997">Cell inner membrane</keyword>
<dbReference type="Proteomes" id="UP000177925">
    <property type="component" value="Unassembled WGS sequence"/>
</dbReference>
<dbReference type="EMBL" id="MFSS01000013">
    <property type="protein sequence ID" value="OGI44745.1"/>
    <property type="molecule type" value="Genomic_DNA"/>
</dbReference>
<feature type="transmembrane region" description="Helical" evidence="2">
    <location>
        <begin position="20"/>
        <end position="47"/>
    </location>
</feature>
<dbReference type="Pfam" id="PF04608">
    <property type="entry name" value="PgpA"/>
    <property type="match status" value="1"/>
</dbReference>
<comment type="function">
    <text evidence="1">Lipid phosphatase which dephosphorylates phosphatidylglycerophosphate (PGP) to phosphatidylglycerol (PG).</text>
</comment>
<keyword evidence="1 2" id="KW-0472">Membrane</keyword>
<dbReference type="EC" id="3.1.3.27" evidence="1"/>
<feature type="transmembrane region" description="Helical" evidence="2">
    <location>
        <begin position="92"/>
        <end position="115"/>
    </location>
</feature>